<gene>
    <name evidence="3" type="ORF">KUTeg_017621</name>
</gene>
<evidence type="ECO:0000256" key="1">
    <source>
        <dbReference type="SAM" id="MobiDB-lite"/>
    </source>
</evidence>
<feature type="compositionally biased region" description="Basic and acidic residues" evidence="1">
    <location>
        <begin position="10"/>
        <end position="30"/>
    </location>
</feature>
<keyword evidence="4" id="KW-1185">Reference proteome</keyword>
<comment type="caution">
    <text evidence="3">The sequence shown here is derived from an EMBL/GenBank/DDBJ whole genome shotgun (WGS) entry which is preliminary data.</text>
</comment>
<evidence type="ECO:0000259" key="2">
    <source>
        <dbReference type="SMART" id="SM00460"/>
    </source>
</evidence>
<accession>A0ABQ9EFG6</accession>
<feature type="region of interest" description="Disordered" evidence="1">
    <location>
        <begin position="1"/>
        <end position="33"/>
    </location>
</feature>
<feature type="domain" description="Transglutaminase-like" evidence="2">
    <location>
        <begin position="195"/>
        <end position="263"/>
    </location>
</feature>
<dbReference type="InterPro" id="IPR002931">
    <property type="entry name" value="Transglutaminase-like"/>
</dbReference>
<reference evidence="3 4" key="1">
    <citation type="submission" date="2022-12" db="EMBL/GenBank/DDBJ databases">
        <title>Chromosome-level genome of Tegillarca granosa.</title>
        <authorList>
            <person name="Kim J."/>
        </authorList>
    </citation>
    <scope>NUCLEOTIDE SEQUENCE [LARGE SCALE GENOMIC DNA]</scope>
    <source>
        <strain evidence="3">Teg-2019</strain>
        <tissue evidence="3">Adductor muscle</tissue>
    </source>
</reference>
<feature type="compositionally biased region" description="Basic and acidic residues" evidence="1">
    <location>
        <begin position="421"/>
        <end position="430"/>
    </location>
</feature>
<dbReference type="SMART" id="SM00460">
    <property type="entry name" value="TGc"/>
    <property type="match status" value="1"/>
</dbReference>
<protein>
    <recommendedName>
        <fullName evidence="2">Transglutaminase-like domain-containing protein</fullName>
    </recommendedName>
</protein>
<dbReference type="PANTHER" id="PTHR47020:SF1">
    <property type="entry name" value="HILLARIN"/>
    <property type="match status" value="1"/>
</dbReference>
<dbReference type="InterPro" id="IPR056564">
    <property type="entry name" value="Ig-like_KY"/>
</dbReference>
<feature type="region of interest" description="Disordered" evidence="1">
    <location>
        <begin position="421"/>
        <end position="440"/>
    </location>
</feature>
<dbReference type="InterPro" id="IPR053041">
    <property type="entry name" value="Transglut-like_Superfamily_Mod"/>
</dbReference>
<organism evidence="3 4">
    <name type="scientific">Tegillarca granosa</name>
    <name type="common">Malaysian cockle</name>
    <name type="synonym">Anadara granosa</name>
    <dbReference type="NCBI Taxonomy" id="220873"/>
    <lineage>
        <taxon>Eukaryota</taxon>
        <taxon>Metazoa</taxon>
        <taxon>Spiralia</taxon>
        <taxon>Lophotrochozoa</taxon>
        <taxon>Mollusca</taxon>
        <taxon>Bivalvia</taxon>
        <taxon>Autobranchia</taxon>
        <taxon>Pteriomorphia</taxon>
        <taxon>Arcoida</taxon>
        <taxon>Arcoidea</taxon>
        <taxon>Arcidae</taxon>
        <taxon>Tegillarca</taxon>
    </lineage>
</organism>
<dbReference type="Pfam" id="PF23265">
    <property type="entry name" value="Ig-like_KY"/>
    <property type="match status" value="1"/>
</dbReference>
<name>A0ABQ9EFG6_TEGGR</name>
<dbReference type="InterPro" id="IPR038765">
    <property type="entry name" value="Papain-like_cys_pep_sf"/>
</dbReference>
<proteinExistence type="predicted"/>
<dbReference type="Pfam" id="PF01841">
    <property type="entry name" value="Transglut_core"/>
    <property type="match status" value="1"/>
</dbReference>
<dbReference type="Proteomes" id="UP001217089">
    <property type="component" value="Unassembled WGS sequence"/>
</dbReference>
<dbReference type="Gene3D" id="3.10.620.30">
    <property type="match status" value="1"/>
</dbReference>
<evidence type="ECO:0000313" key="3">
    <source>
        <dbReference type="EMBL" id="KAJ8304038.1"/>
    </source>
</evidence>
<sequence>MGGGASKPQETPRGKENVPPLEKEEPKAQSEEQLIEEVLDQIEDRPEEPDIEQVLEKVPDGDKFVDTELETGIDKLETPVTERNYPPPTGPHEKHRVRIIERGYGKTRIEDIDVGATDTPYTYKSFEGDPNLWYNMFVNHKAPTYEALLEDLTSDLHTDKEKVIAITAWISQQNIGRRKDVGTAQDSTPRGYIKLMQSGQGTFAAFFAILCRTVGIPCVIVQGYSKPASYEVGELDDVTLKSFTNSWNVVHCDGAWCIINPLLVCRSLVKLKNSGYMVAKSNWEVTSANRTSAGVLSSPFNGYFMFTNPLEFVQRFIPVPEQEPWQLLLEPSTFEKYKRDVFTTPEFYKQNLSLGKNNTSCILESSNGICNIEIVVPSGRSDRFLATFDIESKSNEVGKTTDLDSGYMNSYQGQQYMETENRDRYEHSENDDTGLTTQSSGNNVIDNVSMDDLHRYVIMSRFGGYSKGIVFEIRFPKEGSYIFSVFGGDRKIWNEDPPLLCSFMLICKEVNTTIPKPLIESGLFGWGPGPMTRKAGFLMPSHETGIVKLAKDEEAYIHFQVISKKYIFVAMPQKKHSKEEMYNCFSFEEVRFEQTDRRELIIIATVPKDEMEYTLRVATSDHVNGDDKDVICNYLLSTTTEVKREYDCIGARCDRTEVHKVMTPTRDPLVEYVVNKPKQKETRRELRKIHVSLDLTLLKDCIHRAEMFHMDPNDEDVLRVKRRIQFLETTAILKEARERNNVGFSKKALKKIESSPFAGILRSDMEYVKKMMQKQEERGWRHEVPPLHPDNLAQIVRMQHPNQEVQNVMNAICHLLGERPKEPKEKDKSLTSRSERGLYDSSWCLIVGISSWYLKIYQMPLFYEDILTSWNEFCNSDNLAPQPKLFKESLWYNDNIKINKQTDIINENGTFLLPNEIENKFSLKLKICNSKKLERAFGQNMSVLPLVKHRSPFLITTKY</sequence>
<dbReference type="SUPFAM" id="SSF54001">
    <property type="entry name" value="Cysteine proteinases"/>
    <property type="match status" value="1"/>
</dbReference>
<evidence type="ECO:0000313" key="4">
    <source>
        <dbReference type="Proteomes" id="UP001217089"/>
    </source>
</evidence>
<dbReference type="EMBL" id="JARBDR010000903">
    <property type="protein sequence ID" value="KAJ8304038.1"/>
    <property type="molecule type" value="Genomic_DNA"/>
</dbReference>
<dbReference type="PANTHER" id="PTHR47020">
    <property type="entry name" value="HILLARIN"/>
    <property type="match status" value="1"/>
</dbReference>